<proteinExistence type="predicted"/>
<dbReference type="AlphaFoldDB" id="A0A256FDI0"/>
<dbReference type="Proteomes" id="UP000216345">
    <property type="component" value="Unassembled WGS sequence"/>
</dbReference>
<evidence type="ECO:0000313" key="1">
    <source>
        <dbReference type="EMBL" id="OYR12927.1"/>
    </source>
</evidence>
<accession>A0A256FDI0</accession>
<dbReference type="EMBL" id="NNRK01000029">
    <property type="protein sequence ID" value="OYR12927.1"/>
    <property type="molecule type" value="Genomic_DNA"/>
</dbReference>
<evidence type="ECO:0000313" key="2">
    <source>
        <dbReference type="Proteomes" id="UP000216345"/>
    </source>
</evidence>
<reference evidence="1 2" key="1">
    <citation type="submission" date="2017-07" db="EMBL/GenBank/DDBJ databases">
        <title>Phylogenetic study on the rhizospheric bacterium Ochrobactrum sp. A44.</title>
        <authorList>
            <person name="Krzyzanowska D.M."/>
            <person name="Ossowicki A."/>
            <person name="Rajewska M."/>
            <person name="Maciag T."/>
            <person name="Kaczynski Z."/>
            <person name="Czerwicka M."/>
            <person name="Jafra S."/>
        </authorList>
    </citation>
    <scope>NUCLEOTIDE SEQUENCE [LARGE SCALE GENOMIC DNA]</scope>
    <source>
        <strain evidence="1 2">PR17</strain>
    </source>
</reference>
<comment type="caution">
    <text evidence="1">The sequence shown here is derived from an EMBL/GenBank/DDBJ whole genome shotgun (WGS) entry which is preliminary data.</text>
</comment>
<sequence length="48" mass="5699">MYQPPESENLSTMNIKAFDIGRRLFSWARFQSDPKAIRPYFRDAVLFS</sequence>
<gene>
    <name evidence="1" type="ORF">CEV32_1102</name>
</gene>
<keyword evidence="2" id="KW-1185">Reference proteome</keyword>
<name>A0A256FDI0_9HYPH</name>
<protein>
    <submittedName>
        <fullName evidence="1">Uncharacterized protein</fullName>
    </submittedName>
</protein>
<organism evidence="1 2">
    <name type="scientific">Brucella rhizosphaerae</name>
    <dbReference type="NCBI Taxonomy" id="571254"/>
    <lineage>
        <taxon>Bacteria</taxon>
        <taxon>Pseudomonadati</taxon>
        <taxon>Pseudomonadota</taxon>
        <taxon>Alphaproteobacteria</taxon>
        <taxon>Hyphomicrobiales</taxon>
        <taxon>Brucellaceae</taxon>
        <taxon>Brucella/Ochrobactrum group</taxon>
        <taxon>Brucella</taxon>
    </lineage>
</organism>